<keyword evidence="1" id="KW-0677">Repeat</keyword>
<evidence type="ECO:0000256" key="1">
    <source>
        <dbReference type="ARBA" id="ARBA00022737"/>
    </source>
</evidence>
<proteinExistence type="predicted"/>
<gene>
    <name evidence="3" type="ORF">Faunusvirus39_5</name>
</gene>
<evidence type="ECO:0000313" key="3">
    <source>
        <dbReference type="EMBL" id="AYV79696.1"/>
    </source>
</evidence>
<dbReference type="EMBL" id="MK072170">
    <property type="protein sequence ID" value="AYV79696.1"/>
    <property type="molecule type" value="Genomic_DNA"/>
</dbReference>
<dbReference type="SUPFAM" id="SSF48403">
    <property type="entry name" value="Ankyrin repeat"/>
    <property type="match status" value="1"/>
</dbReference>
<dbReference type="Pfam" id="PF12796">
    <property type="entry name" value="Ank_2"/>
    <property type="match status" value="1"/>
</dbReference>
<dbReference type="PROSITE" id="PS50088">
    <property type="entry name" value="ANK_REPEAT"/>
    <property type="match status" value="2"/>
</dbReference>
<dbReference type="PANTHER" id="PTHR24198:SF165">
    <property type="entry name" value="ANKYRIN REPEAT-CONTAINING PROTEIN-RELATED"/>
    <property type="match status" value="1"/>
</dbReference>
<dbReference type="Gene3D" id="1.25.40.20">
    <property type="entry name" value="Ankyrin repeat-containing domain"/>
    <property type="match status" value="1"/>
</dbReference>
<sequence length="263" mass="30137">MINSMNILDICIDGVKHIYNKIYPDPYIEIAQTFANLLQKRTPGNTEKCIQHIDQYPKYYNSYYKNEYTEYNPVIVACIWNNIDVVTKLLGKKIFLNAKSTFSGRAALHIACQDLYTDIALKLIRAGADVNITDSYDSTPLHYSCQVAVEYIAIELIQHGADVNMVNQARYTPFEIACRNNVESLAIYMMDHGAKFYDYIDNPDINKCTKVQQYIYDKYRAGLISVINDVNDNPLKLSFQTTYAIGIIDIICDFIISVKKLKN</sequence>
<evidence type="ECO:0000256" key="2">
    <source>
        <dbReference type="ARBA" id="ARBA00023043"/>
    </source>
</evidence>
<keyword evidence="2" id="KW-0040">ANK repeat</keyword>
<dbReference type="SMART" id="SM00248">
    <property type="entry name" value="ANK"/>
    <property type="match status" value="4"/>
</dbReference>
<dbReference type="InterPro" id="IPR002110">
    <property type="entry name" value="Ankyrin_rpt"/>
</dbReference>
<protein>
    <submittedName>
        <fullName evidence="3">Uncharacterized protein</fullName>
    </submittedName>
</protein>
<organism evidence="3">
    <name type="scientific">Faunusvirus sp</name>
    <dbReference type="NCBI Taxonomy" id="2487766"/>
    <lineage>
        <taxon>Viruses</taxon>
        <taxon>Varidnaviria</taxon>
        <taxon>Bamfordvirae</taxon>
        <taxon>Nucleocytoviricota</taxon>
        <taxon>Megaviricetes</taxon>
        <taxon>Imitervirales</taxon>
        <taxon>Mimiviridae</taxon>
    </lineage>
</organism>
<dbReference type="PROSITE" id="PS50297">
    <property type="entry name" value="ANK_REP_REGION"/>
    <property type="match status" value="1"/>
</dbReference>
<reference evidence="3" key="1">
    <citation type="submission" date="2018-10" db="EMBL/GenBank/DDBJ databases">
        <title>Hidden diversity of soil giant viruses.</title>
        <authorList>
            <person name="Schulz F."/>
            <person name="Alteio L."/>
            <person name="Goudeau D."/>
            <person name="Ryan E.M."/>
            <person name="Malmstrom R.R."/>
            <person name="Blanchard J."/>
            <person name="Woyke T."/>
        </authorList>
    </citation>
    <scope>NUCLEOTIDE SEQUENCE</scope>
    <source>
        <strain evidence="3">FNV1</strain>
    </source>
</reference>
<dbReference type="InterPro" id="IPR036770">
    <property type="entry name" value="Ankyrin_rpt-contain_sf"/>
</dbReference>
<accession>A0A3G4ZXR5</accession>
<name>A0A3G4ZXR5_9VIRU</name>
<dbReference type="PANTHER" id="PTHR24198">
    <property type="entry name" value="ANKYRIN REPEAT AND PROTEIN KINASE DOMAIN-CONTAINING PROTEIN"/>
    <property type="match status" value="1"/>
</dbReference>